<evidence type="ECO:0000256" key="1">
    <source>
        <dbReference type="SAM" id="MobiDB-lite"/>
    </source>
</evidence>
<dbReference type="GO" id="GO:0016020">
    <property type="term" value="C:membrane"/>
    <property type="evidence" value="ECO:0007669"/>
    <property type="project" value="TreeGrafter"/>
</dbReference>
<dbReference type="PANTHER" id="PTHR21879">
    <property type="entry name" value="FI03362P-RELATED-RELATED"/>
    <property type="match status" value="1"/>
</dbReference>
<dbReference type="Proteomes" id="UP001458880">
    <property type="component" value="Unassembled WGS sequence"/>
</dbReference>
<proteinExistence type="predicted"/>
<keyword evidence="2" id="KW-0472">Membrane</keyword>
<dbReference type="EMBL" id="JASPKY010000001">
    <property type="protein sequence ID" value="KAK9759192.1"/>
    <property type="molecule type" value="Genomic_DNA"/>
</dbReference>
<dbReference type="AlphaFoldDB" id="A0AAW1NCJ1"/>
<gene>
    <name evidence="4" type="ORF">QE152_g2</name>
</gene>
<keyword evidence="5" id="KW-1185">Reference proteome</keyword>
<feature type="signal peptide" evidence="3">
    <location>
        <begin position="1"/>
        <end position="19"/>
    </location>
</feature>
<feature type="compositionally biased region" description="Acidic residues" evidence="1">
    <location>
        <begin position="135"/>
        <end position="154"/>
    </location>
</feature>
<evidence type="ECO:0000313" key="5">
    <source>
        <dbReference type="Proteomes" id="UP001458880"/>
    </source>
</evidence>
<organism evidence="4 5">
    <name type="scientific">Popillia japonica</name>
    <name type="common">Japanese beetle</name>
    <dbReference type="NCBI Taxonomy" id="7064"/>
    <lineage>
        <taxon>Eukaryota</taxon>
        <taxon>Metazoa</taxon>
        <taxon>Ecdysozoa</taxon>
        <taxon>Arthropoda</taxon>
        <taxon>Hexapoda</taxon>
        <taxon>Insecta</taxon>
        <taxon>Pterygota</taxon>
        <taxon>Neoptera</taxon>
        <taxon>Endopterygota</taxon>
        <taxon>Coleoptera</taxon>
        <taxon>Polyphaga</taxon>
        <taxon>Scarabaeiformia</taxon>
        <taxon>Scarabaeidae</taxon>
        <taxon>Rutelinae</taxon>
        <taxon>Popillia</taxon>
    </lineage>
</organism>
<evidence type="ECO:0000256" key="2">
    <source>
        <dbReference type="SAM" id="Phobius"/>
    </source>
</evidence>
<feature type="transmembrane region" description="Helical" evidence="2">
    <location>
        <begin position="210"/>
        <end position="227"/>
    </location>
</feature>
<feature type="transmembrane region" description="Helical" evidence="2">
    <location>
        <begin position="180"/>
        <end position="198"/>
    </location>
</feature>
<evidence type="ECO:0000256" key="3">
    <source>
        <dbReference type="SAM" id="SignalP"/>
    </source>
</evidence>
<dbReference type="InterPro" id="IPR012464">
    <property type="entry name" value="DUF1676"/>
</dbReference>
<comment type="caution">
    <text evidence="4">The sequence shown here is derived from an EMBL/GenBank/DDBJ whole genome shotgun (WGS) entry which is preliminary data.</text>
</comment>
<keyword evidence="3" id="KW-0732">Signal</keyword>
<accession>A0AAW1NCJ1</accession>
<reference evidence="4 5" key="1">
    <citation type="journal article" date="2024" name="BMC Genomics">
        <title>De novo assembly and annotation of Popillia japonica's genome with initial clues to its potential as an invasive pest.</title>
        <authorList>
            <person name="Cucini C."/>
            <person name="Boschi S."/>
            <person name="Funari R."/>
            <person name="Cardaioli E."/>
            <person name="Iannotti N."/>
            <person name="Marturano G."/>
            <person name="Paoli F."/>
            <person name="Bruttini M."/>
            <person name="Carapelli A."/>
            <person name="Frati F."/>
            <person name="Nardi F."/>
        </authorList>
    </citation>
    <scope>NUCLEOTIDE SEQUENCE [LARGE SCALE GENOMIC DNA]</scope>
    <source>
        <strain evidence="4">DMR45628</strain>
    </source>
</reference>
<feature type="region of interest" description="Disordered" evidence="1">
    <location>
        <begin position="275"/>
        <end position="305"/>
    </location>
</feature>
<keyword evidence="2" id="KW-1133">Transmembrane helix</keyword>
<name>A0AAW1NCJ1_POPJA</name>
<evidence type="ECO:0000313" key="4">
    <source>
        <dbReference type="EMBL" id="KAK9759192.1"/>
    </source>
</evidence>
<protein>
    <submittedName>
        <fullName evidence="4">Uncharacterized protein</fullName>
    </submittedName>
</protein>
<feature type="region of interest" description="Disordered" evidence="1">
    <location>
        <begin position="133"/>
        <end position="160"/>
    </location>
</feature>
<sequence>MKPFAIIFSFCVIVSSSFGDNVRNAGQKQTEKSENNTFENAPVTSLRLNVLRSLKDVSECFGTFDGSCFLDKAEDALISTNKAVLEEADLSIETARENKEVTKPSLLMKSINVFISELTELFKDGISGLFRDAKEDDGDEEDDLLDEDEDSEDDEKTKDKKGKLKNIEEARGKKKKKKKAIIKLLLIGAVIATKIKLLLKVLAAHLQIKFLMIALASLLLNAIRFYVDLKKGHQPQKVIYYEHAQHQHHYDGGDEDWHSGGWSRSYEDENNKVKTGQDVAYAGQKPSGVSYSRLGDKPNYSWNED</sequence>
<keyword evidence="2" id="KW-0812">Transmembrane</keyword>
<feature type="chain" id="PRO_5043430195" evidence="3">
    <location>
        <begin position="20"/>
        <end position="305"/>
    </location>
</feature>